<proteinExistence type="predicted"/>
<sequence>MSILEESDVVGRQLSVVRDHSIKRKGKLFRQIAEATCNIYDGRRITRLLLTRLMDERKVCSFEEFDGEILIRARDENNFKNNEMIVFEQEWAENWNPELSHHDANSRLLPHIFGQ</sequence>
<organism evidence="1">
    <name type="scientific">Lepeophtheirus salmonis</name>
    <name type="common">Salmon louse</name>
    <name type="synonym">Caligus salmonis</name>
    <dbReference type="NCBI Taxonomy" id="72036"/>
    <lineage>
        <taxon>Eukaryota</taxon>
        <taxon>Metazoa</taxon>
        <taxon>Ecdysozoa</taxon>
        <taxon>Arthropoda</taxon>
        <taxon>Crustacea</taxon>
        <taxon>Multicrustacea</taxon>
        <taxon>Hexanauplia</taxon>
        <taxon>Copepoda</taxon>
        <taxon>Siphonostomatoida</taxon>
        <taxon>Caligidae</taxon>
        <taxon>Lepeophtheirus</taxon>
    </lineage>
</organism>
<dbReference type="AlphaFoldDB" id="A0A0K2UZW4"/>
<accession>A0A0K2UZW4</accession>
<evidence type="ECO:0000313" key="1">
    <source>
        <dbReference type="EMBL" id="CDW43271.1"/>
    </source>
</evidence>
<dbReference type="EMBL" id="HACA01025910">
    <property type="protein sequence ID" value="CDW43271.1"/>
    <property type="molecule type" value="Transcribed_RNA"/>
</dbReference>
<reference evidence="1" key="1">
    <citation type="submission" date="2014-05" db="EMBL/GenBank/DDBJ databases">
        <authorList>
            <person name="Chronopoulou M."/>
        </authorList>
    </citation>
    <scope>NUCLEOTIDE SEQUENCE</scope>
    <source>
        <tissue evidence="1">Whole organism</tissue>
    </source>
</reference>
<name>A0A0K2UZW4_LEPSM</name>
<protein>
    <submittedName>
        <fullName evidence="1">Uncharacterized protein</fullName>
    </submittedName>
</protein>